<reference evidence="4" key="1">
    <citation type="submission" date="2018-04" db="EMBL/GenBank/DDBJ databases">
        <title>Draft genome sequence of the Candidatus Spirobacillus cienkowskii, a pathogen of freshwater Daphnia species, reconstructed from hemolymph metagenomic reads.</title>
        <authorList>
            <person name="Bresciani L."/>
            <person name="Lemos L.N."/>
            <person name="Wale N."/>
            <person name="Lin J.Y."/>
            <person name="Fernandes G.R."/>
            <person name="Duffy M.A."/>
            <person name="Rodrigues J.M."/>
        </authorList>
    </citation>
    <scope>NUCLEOTIDE SEQUENCE [LARGE SCALE GENOMIC DNA]</scope>
    <source>
        <strain evidence="4">Binning01</strain>
    </source>
</reference>
<dbReference type="PANTHER" id="PTHR12151">
    <property type="entry name" value="ELECTRON TRANSPORT PROTIN SCO1/SENC FAMILY MEMBER"/>
    <property type="match status" value="1"/>
</dbReference>
<dbReference type="Gene3D" id="3.40.30.10">
    <property type="entry name" value="Glutaredoxin"/>
    <property type="match status" value="1"/>
</dbReference>
<sequence>MLSLITFFKSKKIQGYKILTLLICISNVTSGYSLEETDNSHITNKEVYEKLNYKINLNLKFTDGDGKTETLQEIFSRQKVTILTLNYYKCTTMCVFQYANLAQTLKQINWPIGKDFQVVSISFDPNDTFESAKKLQNTWIPKTGQNNAKWNFYLGEPSQIKALAENLNFYFEKDRETDEFAHTTALFFIKPDGTFYRYIYGMVYNEKDMKHALIETSNNKLGSFFDKITTKFSTYNPKIGRYSSSQNN</sequence>
<evidence type="ECO:0000256" key="3">
    <source>
        <dbReference type="PIRSR" id="PIRSR603782-2"/>
    </source>
</evidence>
<protein>
    <submittedName>
        <fullName evidence="4">SCO family protein</fullName>
    </submittedName>
</protein>
<feature type="binding site" evidence="2">
    <location>
        <position position="182"/>
    </location>
    <ligand>
        <name>Cu cation</name>
        <dbReference type="ChEBI" id="CHEBI:23378"/>
    </ligand>
</feature>
<dbReference type="Proteomes" id="UP000253934">
    <property type="component" value="Unassembled WGS sequence"/>
</dbReference>
<comment type="caution">
    <text evidence="4">The sequence shown here is derived from an EMBL/GenBank/DDBJ whole genome shotgun (WGS) entry which is preliminary data.</text>
</comment>
<dbReference type="CDD" id="cd02968">
    <property type="entry name" value="SCO"/>
    <property type="match status" value="1"/>
</dbReference>
<evidence type="ECO:0000256" key="1">
    <source>
        <dbReference type="ARBA" id="ARBA00010996"/>
    </source>
</evidence>
<evidence type="ECO:0000256" key="2">
    <source>
        <dbReference type="PIRSR" id="PIRSR603782-1"/>
    </source>
</evidence>
<comment type="similarity">
    <text evidence="1">Belongs to the SCO1/2 family.</text>
</comment>
<dbReference type="AlphaFoldDB" id="A0A369KQU8"/>
<keyword evidence="3" id="KW-1015">Disulfide bond</keyword>
<keyword evidence="2" id="KW-0186">Copper</keyword>
<dbReference type="EMBL" id="QOVW01000110">
    <property type="protein sequence ID" value="RDB35065.1"/>
    <property type="molecule type" value="Genomic_DNA"/>
</dbReference>
<feature type="disulfide bond" description="Redox-active" evidence="3">
    <location>
        <begin position="90"/>
        <end position="94"/>
    </location>
</feature>
<evidence type="ECO:0000313" key="5">
    <source>
        <dbReference type="Proteomes" id="UP000253934"/>
    </source>
</evidence>
<organism evidence="4 5">
    <name type="scientific">Spirobacillus cienkowskii</name>
    <dbReference type="NCBI Taxonomy" id="495820"/>
    <lineage>
        <taxon>Bacteria</taxon>
        <taxon>Pseudomonadati</taxon>
        <taxon>Bdellovibrionota</taxon>
        <taxon>Oligoflexia</taxon>
        <taxon>Silvanigrellales</taxon>
        <taxon>Spirobacillus</taxon>
    </lineage>
</organism>
<feature type="binding site" evidence="2">
    <location>
        <position position="94"/>
    </location>
    <ligand>
        <name>Cu cation</name>
        <dbReference type="ChEBI" id="CHEBI:23378"/>
    </ligand>
</feature>
<name>A0A369KQU8_9BACT</name>
<accession>A0A369KQU8</accession>
<keyword evidence="5" id="KW-1185">Reference proteome</keyword>
<dbReference type="InterPro" id="IPR003782">
    <property type="entry name" value="SCO1/SenC"/>
</dbReference>
<dbReference type="Pfam" id="PF02630">
    <property type="entry name" value="SCO1-SenC"/>
    <property type="match status" value="1"/>
</dbReference>
<dbReference type="SUPFAM" id="SSF52833">
    <property type="entry name" value="Thioredoxin-like"/>
    <property type="match status" value="1"/>
</dbReference>
<proteinExistence type="inferred from homology"/>
<dbReference type="PANTHER" id="PTHR12151:SF8">
    <property type="entry name" value="THIOREDOXIN DOMAIN-CONTAINING PROTEIN"/>
    <property type="match status" value="1"/>
</dbReference>
<keyword evidence="2" id="KW-0479">Metal-binding</keyword>
<dbReference type="GO" id="GO:0046872">
    <property type="term" value="F:metal ion binding"/>
    <property type="evidence" value="ECO:0007669"/>
    <property type="project" value="UniProtKB-KW"/>
</dbReference>
<dbReference type="InterPro" id="IPR036249">
    <property type="entry name" value="Thioredoxin-like_sf"/>
</dbReference>
<feature type="binding site" evidence="2">
    <location>
        <position position="90"/>
    </location>
    <ligand>
        <name>Cu cation</name>
        <dbReference type="ChEBI" id="CHEBI:23378"/>
    </ligand>
</feature>
<evidence type="ECO:0000313" key="4">
    <source>
        <dbReference type="EMBL" id="RDB35065.1"/>
    </source>
</evidence>
<gene>
    <name evidence="4" type="ORF">DCC88_12080</name>
</gene>